<dbReference type="Gene3D" id="2.170.190.11">
    <property type="entry name" value="Molybdopterin biosynthesis moea protein, domain 3"/>
    <property type="match status" value="1"/>
</dbReference>
<dbReference type="EMBL" id="KL596688">
    <property type="protein sequence ID" value="KER28947.1"/>
    <property type="molecule type" value="Genomic_DNA"/>
</dbReference>
<dbReference type="SUPFAM" id="SSF63882">
    <property type="entry name" value="MoeA N-terminal region -like"/>
    <property type="match status" value="1"/>
</dbReference>
<dbReference type="FunFam" id="3.40.980.10:FF:000001">
    <property type="entry name" value="Molybdopterin molybdenumtransferase"/>
    <property type="match status" value="1"/>
</dbReference>
<reference evidence="7 8" key="1">
    <citation type="submission" date="2013-11" db="EMBL/GenBank/DDBJ databases">
        <title>Opisthorchis viverrini - life in the bile duct.</title>
        <authorList>
            <person name="Young N.D."/>
            <person name="Nagarajan N."/>
            <person name="Lin S.J."/>
            <person name="Korhonen P.K."/>
            <person name="Jex A.R."/>
            <person name="Hall R.S."/>
            <person name="Safavi-Hemami H."/>
            <person name="Kaewkong W."/>
            <person name="Bertrand D."/>
            <person name="Gao S."/>
            <person name="Seet Q."/>
            <person name="Wongkham S."/>
            <person name="Teh B.T."/>
            <person name="Wongkham C."/>
            <person name="Intapan P.M."/>
            <person name="Maleewong W."/>
            <person name="Yang X."/>
            <person name="Hu M."/>
            <person name="Wang Z."/>
            <person name="Hofmann A."/>
            <person name="Sternberg P.W."/>
            <person name="Tan P."/>
            <person name="Wang J."/>
            <person name="Gasser R.B."/>
        </authorList>
    </citation>
    <scope>NUCLEOTIDE SEQUENCE [LARGE SCALE GENOMIC DNA]</scope>
</reference>
<dbReference type="SMART" id="SM00829">
    <property type="entry name" value="PKS_ER"/>
    <property type="match status" value="1"/>
</dbReference>
<dbReference type="GO" id="GO:0061599">
    <property type="term" value="F:molybdopterin molybdotransferase activity"/>
    <property type="evidence" value="ECO:0007669"/>
    <property type="project" value="TreeGrafter"/>
</dbReference>
<dbReference type="SUPFAM" id="SSF53218">
    <property type="entry name" value="Molybdenum cofactor biosynthesis proteins"/>
    <property type="match status" value="2"/>
</dbReference>
<dbReference type="Gene3D" id="3.40.980.10">
    <property type="entry name" value="MoaB/Mog-like domain"/>
    <property type="match status" value="2"/>
</dbReference>
<dbReference type="SMART" id="SM00852">
    <property type="entry name" value="MoCF_biosynth"/>
    <property type="match status" value="2"/>
</dbReference>
<dbReference type="InterPro" id="IPR036135">
    <property type="entry name" value="MoeA_linker/N_sf"/>
</dbReference>
<dbReference type="NCBIfam" id="TIGR00177">
    <property type="entry name" value="molyb_syn"/>
    <property type="match status" value="1"/>
</dbReference>
<dbReference type="Pfam" id="PF03453">
    <property type="entry name" value="MoeA_N"/>
    <property type="match status" value="1"/>
</dbReference>
<dbReference type="GO" id="GO:0005829">
    <property type="term" value="C:cytosol"/>
    <property type="evidence" value="ECO:0007669"/>
    <property type="project" value="TreeGrafter"/>
</dbReference>
<dbReference type="RefSeq" id="XP_009167301.1">
    <property type="nucleotide sequence ID" value="XM_009169037.1"/>
</dbReference>
<dbReference type="InterPro" id="IPR011032">
    <property type="entry name" value="GroES-like_sf"/>
</dbReference>
<accession>A0A074ZSY2</accession>
<dbReference type="CDD" id="cd00887">
    <property type="entry name" value="MoeA"/>
    <property type="match status" value="1"/>
</dbReference>
<keyword evidence="3" id="KW-0501">Molybdenum cofactor biosynthesis</keyword>
<dbReference type="PANTHER" id="PTHR10192">
    <property type="entry name" value="MOLYBDOPTERIN BIOSYNTHESIS PROTEIN"/>
    <property type="match status" value="1"/>
</dbReference>
<dbReference type="SUPFAM" id="SSF51735">
    <property type="entry name" value="NAD(P)-binding Rossmann-fold domains"/>
    <property type="match status" value="1"/>
</dbReference>
<organism evidence="7 8">
    <name type="scientific">Opisthorchis viverrini</name>
    <name type="common">Southeast Asian liver fluke</name>
    <dbReference type="NCBI Taxonomy" id="6198"/>
    <lineage>
        <taxon>Eukaryota</taxon>
        <taxon>Metazoa</taxon>
        <taxon>Spiralia</taxon>
        <taxon>Lophotrochozoa</taxon>
        <taxon>Platyhelminthes</taxon>
        <taxon>Trematoda</taxon>
        <taxon>Digenea</taxon>
        <taxon>Opisthorchiida</taxon>
        <taxon>Opisthorchiata</taxon>
        <taxon>Opisthorchiidae</taxon>
        <taxon>Opisthorchis</taxon>
    </lineage>
</organism>
<dbReference type="CTD" id="20318510"/>
<dbReference type="InterPro" id="IPR001453">
    <property type="entry name" value="MoaB/Mog_dom"/>
</dbReference>
<keyword evidence="8" id="KW-1185">Reference proteome</keyword>
<dbReference type="PROSITE" id="PS01079">
    <property type="entry name" value="MOCF_BIOSYNTHESIS_2"/>
    <property type="match status" value="1"/>
</dbReference>
<evidence type="ECO:0000256" key="3">
    <source>
        <dbReference type="ARBA" id="ARBA00023150"/>
    </source>
</evidence>
<dbReference type="PROSITE" id="PS01078">
    <property type="entry name" value="MOCF_BIOSYNTHESIS_1"/>
    <property type="match status" value="1"/>
</dbReference>
<keyword evidence="4" id="KW-0472">Membrane</keyword>
<dbReference type="CDD" id="cd00886">
    <property type="entry name" value="MogA_MoaB"/>
    <property type="match status" value="1"/>
</dbReference>
<dbReference type="Pfam" id="PF21033">
    <property type="entry name" value="RMD1-3"/>
    <property type="match status" value="1"/>
</dbReference>
<comment type="similarity">
    <text evidence="2">In the C-terminal section; belongs to the MoeA family.</text>
</comment>
<dbReference type="Pfam" id="PF08240">
    <property type="entry name" value="ADH_N"/>
    <property type="match status" value="1"/>
</dbReference>
<dbReference type="Gene3D" id="3.90.105.10">
    <property type="entry name" value="Molybdopterin biosynthesis moea protein, domain 2"/>
    <property type="match status" value="1"/>
</dbReference>
<dbReference type="GeneID" id="20318510"/>
<feature type="transmembrane region" description="Helical" evidence="4">
    <location>
        <begin position="112"/>
        <end position="136"/>
    </location>
</feature>
<dbReference type="SUPFAM" id="SSF50129">
    <property type="entry name" value="GroES-like"/>
    <property type="match status" value="1"/>
</dbReference>
<dbReference type="InterPro" id="IPR036425">
    <property type="entry name" value="MoaB/Mog-like_dom_sf"/>
</dbReference>
<feature type="domain" description="Enoyl reductase (ER)" evidence="5">
    <location>
        <begin position="1399"/>
        <end position="1792"/>
    </location>
</feature>
<feature type="domain" description="MoaB/Mog" evidence="6">
    <location>
        <begin position="764"/>
        <end position="910"/>
    </location>
</feature>
<sequence length="1796" mass="197193">MSFSCYDVRRRSAAAGSHLDGWSRLPANQNSNKCWAGERSSILANRVRVGFTAVAAVPTSSNGCSAQKLAQQGAIYLLRRYTGHDLHLLPSYRIIRRAIMTHTGSSNTKRTFLSAVIGTSVGLGVGLAVTAVWHAISNRYRRHSDATRLDNLLAELNAVKTELSEMRSMLHSYRHNNEISPEEILPFYLSDDDDEFFDIRSQDSGPEMCAEEDATSCITKYYSAASMSSSKSSSRFRLGPPLPSELIDELDRVAESAMGICPSLSSTPEISAAGDASHLGSQAYARCLVYKNTYRRTPEFLWRFARAIYLASQDAVADDDDPTATFRDSEVTSEVASVSSQLLDPRSSNDLAYELNSRRQFIERGLATARRALVLARRAESQTDLMLGSKSTAEMYKWLAVFVGLACDFCGIQQRISYGFEFKDLVDKAIELNPEDPETHYLKGRWCYQVYNLSWVERQFSARLFATPPTATLEEATDSLQEPSLWQTKYLWTDVVVVVVSTQVGRHSTVEAHMIGVVLGWNRDAGTRPKECCSFVLNTDRFCALRTSETTEAARPHGAPRMPWLWVHGCFRLCSLESQARTNMFLHESLLGGIPDGSRFTACSYQLLRSRSLSRTSLAKFSERSPVQYAVVVGVTEGPDQTANCGWPKAGGQRGIHNLSETSLEIPPPSGRVIFRRHSVDTREYVDPQFRSIRAPWEITSPPTNHTRAWVASGCAAYRRMEVSVLIPEAACELCTIPRHVPPQQVGYEMDSAVEIVGPQISFGILTISDSCSFNSAVDESGPMAVKLVEEGGYSVALRDCVPDDQAQIHALLMKWIASGLVHVIVTIGGTGLSGRDVTPETVLKIIGQGRRLSGLEHALYGCSFQHTPMAALSRFVAGVRDQVLLIAIPGSPKAVSECIPILLPIVKHAVEQIRGWSVGHNTNKVRALSLPLLETNTKSAASRPRESPFPMISVSEAQAKIFQAATLMLARLTVEPVFYKNAVDRVLGCSLRAQHPIPPFDASVMDGYAVRFSRKPGRLRVVGVVCAGDPQPADVSLARGTCMRVNTGGPLPPGTDAVVPVEHTRLISTKRVTSKNGFPTEEEERIEVLTPPRKVGEFIRSSGTDLSSDYVFQRGLRLGPAEIGLLAGAGLLSPCTNFANLLADHGTNLPPAVLDSLSQGGYIPCIQQPRIGIFSTGNELVDPTSPFEPISIIDSNLPALSVLLRKHGFPNTVDLGIVSDQQDLLIETFQRAFGLCDILITTGGVSMGEHDLVATVLAEKFGAIVHFSRVFMKPGKPTKFATVPLYSDLKSRKVLVFCLPGNPVSAFVTTHLFVLPLLRQLELRPETDWTFPRIRVRLLHSVSLGDRPDYRRARRMSLIFRLLSKVPNQIPVTAKCDRPFPTDYLMSAWQCLNFLEPGTDNLTKELHRTLTRRIPTINRPDQLLIKLSTASLNPVDLLLMYGYGATTFRYARRFISACAQSNPAEYGSDFPFTPGRDFAGQVVGCGPSVLSSRSPQYANLRVGQRIAGATWPFLSSTGSGSLAEYIVCSAADVACIPENVSSTEAVAVGYAGLTAWSALECGGLKPSLPLQQNSKPPREPIILIAGATGGVGLVASQLAKLWGARVHVTCPSDAKAQELMKELNVEEVIVYPNQPPIGMKYDIIIDCVRPVLLKELLSTPQLSLQSLLEFSLPRPPSLFDYLKPDCGARYVSLNPPILSLVDQLGFVLGGGVSFAQLASLQLFPWIASKGRRQSQFRWAFFQPSGKRLTHLLRWVSTGELKVYVDSVFLFGQVPEAFERLRGRGVRGKIVIQVHE</sequence>
<dbReference type="Pfam" id="PF00994">
    <property type="entry name" value="MoCF_biosynth"/>
    <property type="match status" value="2"/>
</dbReference>
<dbReference type="InterPro" id="IPR013154">
    <property type="entry name" value="ADH-like_N"/>
</dbReference>
<dbReference type="InterPro" id="IPR038987">
    <property type="entry name" value="MoeA-like"/>
</dbReference>
<proteinExistence type="inferred from homology"/>
<feature type="domain" description="MoaB/Mog" evidence="6">
    <location>
        <begin position="1173"/>
        <end position="1321"/>
    </location>
</feature>
<dbReference type="Pfam" id="PF13602">
    <property type="entry name" value="ADH_zinc_N_2"/>
    <property type="match status" value="1"/>
</dbReference>
<dbReference type="KEGG" id="ovi:T265_04328"/>
<evidence type="ECO:0000259" key="6">
    <source>
        <dbReference type="SMART" id="SM00852"/>
    </source>
</evidence>
<evidence type="ECO:0000256" key="2">
    <source>
        <dbReference type="ARBA" id="ARBA00008339"/>
    </source>
</evidence>
<evidence type="ECO:0000313" key="7">
    <source>
        <dbReference type="EMBL" id="KER28947.1"/>
    </source>
</evidence>
<dbReference type="InterPro" id="IPR020843">
    <property type="entry name" value="ER"/>
</dbReference>
<evidence type="ECO:0000256" key="4">
    <source>
        <dbReference type="SAM" id="Phobius"/>
    </source>
</evidence>
<evidence type="ECO:0000259" key="5">
    <source>
        <dbReference type="SMART" id="SM00829"/>
    </source>
</evidence>
<dbReference type="InterPro" id="IPR008284">
    <property type="entry name" value="MoCF_biosynth_CS"/>
</dbReference>
<dbReference type="InterPro" id="IPR049039">
    <property type="entry name" value="RMD1-3_a_helical_rpt"/>
</dbReference>
<dbReference type="GO" id="GO:0016491">
    <property type="term" value="F:oxidoreductase activity"/>
    <property type="evidence" value="ECO:0007669"/>
    <property type="project" value="InterPro"/>
</dbReference>
<dbReference type="Proteomes" id="UP000054324">
    <property type="component" value="Unassembled WGS sequence"/>
</dbReference>
<evidence type="ECO:0000256" key="1">
    <source>
        <dbReference type="ARBA" id="ARBA00007589"/>
    </source>
</evidence>
<dbReference type="STRING" id="6198.A0A074ZSY2"/>
<dbReference type="InterPro" id="IPR036291">
    <property type="entry name" value="NAD(P)-bd_dom_sf"/>
</dbReference>
<protein>
    <submittedName>
        <fullName evidence="7">Uncharacterized protein</fullName>
    </submittedName>
</protein>
<evidence type="ECO:0000313" key="8">
    <source>
        <dbReference type="Proteomes" id="UP000054324"/>
    </source>
</evidence>
<dbReference type="InterPro" id="IPR005110">
    <property type="entry name" value="MoeA_linker/N"/>
</dbReference>
<name>A0A074ZSY2_OPIVI</name>
<keyword evidence="4" id="KW-1133">Transmembrane helix</keyword>
<gene>
    <name evidence="7" type="ORF">T265_04328</name>
</gene>
<dbReference type="GO" id="GO:0006777">
    <property type="term" value="P:Mo-molybdopterin cofactor biosynthetic process"/>
    <property type="evidence" value="ECO:0007669"/>
    <property type="project" value="UniProtKB-KW"/>
</dbReference>
<keyword evidence="4" id="KW-0812">Transmembrane</keyword>
<dbReference type="PANTHER" id="PTHR10192:SF5">
    <property type="entry name" value="GEPHYRIN"/>
    <property type="match status" value="1"/>
</dbReference>
<dbReference type="Gene3D" id="3.90.180.10">
    <property type="entry name" value="Medium-chain alcohol dehydrogenases, catalytic domain"/>
    <property type="match status" value="1"/>
</dbReference>
<comment type="similarity">
    <text evidence="1">In the N-terminal section; belongs to the MoaB/Mog family.</text>
</comment>
<dbReference type="Gene3D" id="3.40.50.720">
    <property type="entry name" value="NAD(P)-binding Rossmann-like Domain"/>
    <property type="match status" value="1"/>
</dbReference>
<dbReference type="OrthoDB" id="4349954at2759"/>